<dbReference type="Gene3D" id="3.40.30.10">
    <property type="entry name" value="Glutaredoxin"/>
    <property type="match status" value="1"/>
</dbReference>
<reference evidence="2" key="1">
    <citation type="submission" date="2018-05" db="EMBL/GenBank/DDBJ databases">
        <authorList>
            <person name="Lanie J.A."/>
            <person name="Ng W.-L."/>
            <person name="Kazmierczak K.M."/>
            <person name="Andrzejewski T.M."/>
            <person name="Davidsen T.M."/>
            <person name="Wayne K.J."/>
            <person name="Tettelin H."/>
            <person name="Glass J.I."/>
            <person name="Rusch D."/>
            <person name="Podicherti R."/>
            <person name="Tsui H.-C.T."/>
            <person name="Winkler M.E."/>
        </authorList>
    </citation>
    <scope>NUCLEOTIDE SEQUENCE</scope>
</reference>
<dbReference type="CDD" id="cd02969">
    <property type="entry name" value="PRX_like1"/>
    <property type="match status" value="1"/>
</dbReference>
<dbReference type="InterPro" id="IPR047262">
    <property type="entry name" value="PRX-like1"/>
</dbReference>
<dbReference type="GO" id="GO:0016491">
    <property type="term" value="F:oxidoreductase activity"/>
    <property type="evidence" value="ECO:0007669"/>
    <property type="project" value="InterPro"/>
</dbReference>
<organism evidence="2">
    <name type="scientific">marine metagenome</name>
    <dbReference type="NCBI Taxonomy" id="408172"/>
    <lineage>
        <taxon>unclassified sequences</taxon>
        <taxon>metagenomes</taxon>
        <taxon>ecological metagenomes</taxon>
    </lineage>
</organism>
<dbReference type="AlphaFoldDB" id="A0A382P7C9"/>
<name>A0A382P7C9_9ZZZZ</name>
<evidence type="ECO:0000259" key="1">
    <source>
        <dbReference type="PROSITE" id="PS51352"/>
    </source>
</evidence>
<dbReference type="InterPro" id="IPR013740">
    <property type="entry name" value="Redoxin"/>
</dbReference>
<sequence>MVLKYSTMLELQSNLIEFDLFNTISGENFSTDNLEETKPSLIMFICNHCPYVIHYHQQIQKLEKDFKDKLNLVAISSNDIVNYPQDGPEKMRLLWGELGLEFPYLYDETQDIAKKYKAECTPEFYLFNEDRKLVYRGRFDETSPGSGKDPDGKDLRDAMYCLIEGEKISSEQYPSMGCNIKWK</sequence>
<dbReference type="PANTHER" id="PTHR43640">
    <property type="entry name" value="OS07G0260300 PROTEIN"/>
    <property type="match status" value="1"/>
</dbReference>
<dbReference type="EMBL" id="UINC01105027">
    <property type="protein sequence ID" value="SVC68638.1"/>
    <property type="molecule type" value="Genomic_DNA"/>
</dbReference>
<dbReference type="InterPro" id="IPR013766">
    <property type="entry name" value="Thioredoxin_domain"/>
</dbReference>
<evidence type="ECO:0000313" key="2">
    <source>
        <dbReference type="EMBL" id="SVC68638.1"/>
    </source>
</evidence>
<proteinExistence type="predicted"/>
<gene>
    <name evidence="2" type="ORF">METZ01_LOCUS321492</name>
</gene>
<protein>
    <recommendedName>
        <fullName evidence="1">Thioredoxin domain-containing protein</fullName>
    </recommendedName>
</protein>
<dbReference type="Pfam" id="PF08534">
    <property type="entry name" value="Redoxin"/>
    <property type="match status" value="1"/>
</dbReference>
<dbReference type="SUPFAM" id="SSF52833">
    <property type="entry name" value="Thioredoxin-like"/>
    <property type="match status" value="1"/>
</dbReference>
<dbReference type="PROSITE" id="PS51352">
    <property type="entry name" value="THIOREDOXIN_2"/>
    <property type="match status" value="1"/>
</dbReference>
<feature type="domain" description="Thioredoxin" evidence="1">
    <location>
        <begin position="9"/>
        <end position="164"/>
    </location>
</feature>
<accession>A0A382P7C9</accession>
<dbReference type="PANTHER" id="PTHR43640:SF1">
    <property type="entry name" value="THIOREDOXIN-DEPENDENT PEROXIREDOXIN"/>
    <property type="match status" value="1"/>
</dbReference>
<dbReference type="InterPro" id="IPR036249">
    <property type="entry name" value="Thioredoxin-like_sf"/>
</dbReference>